<dbReference type="GO" id="GO:0003678">
    <property type="term" value="F:DNA helicase activity"/>
    <property type="evidence" value="ECO:0007669"/>
    <property type="project" value="InterPro"/>
</dbReference>
<dbReference type="Proteomes" id="UP000007809">
    <property type="component" value="Plasmid pPSED02"/>
</dbReference>
<proteinExistence type="predicted"/>
<dbReference type="SUPFAM" id="SSF48024">
    <property type="entry name" value="N-terminal domain of DnaB helicase"/>
    <property type="match status" value="2"/>
</dbReference>
<dbReference type="EMBL" id="CP002595">
    <property type="protein sequence ID" value="AEA28962.1"/>
    <property type="molecule type" value="Genomic_DNA"/>
</dbReference>
<feature type="region of interest" description="Disordered" evidence="3">
    <location>
        <begin position="398"/>
        <end position="431"/>
    </location>
</feature>
<dbReference type="InterPro" id="IPR036185">
    <property type="entry name" value="DNA_heli_DnaB-like_N_sf"/>
</dbReference>
<keyword evidence="2" id="KW-0238">DNA-binding</keyword>
<keyword evidence="5" id="KW-0614">Plasmid</keyword>
<dbReference type="RefSeq" id="WP_014682994.1">
    <property type="nucleotide sequence ID" value="NC_017772.1"/>
</dbReference>
<dbReference type="GO" id="GO:0005524">
    <property type="term" value="F:ATP binding"/>
    <property type="evidence" value="ECO:0007669"/>
    <property type="project" value="InterPro"/>
</dbReference>
<dbReference type="Pfam" id="PF00772">
    <property type="entry name" value="DnaB"/>
    <property type="match status" value="2"/>
</dbReference>
<evidence type="ECO:0000256" key="3">
    <source>
        <dbReference type="SAM" id="MobiDB-lite"/>
    </source>
</evidence>
<dbReference type="PANTHER" id="PTHR30153:SF2">
    <property type="entry name" value="REPLICATIVE DNA HELICASE"/>
    <property type="match status" value="1"/>
</dbReference>
<dbReference type="GO" id="GO:0003677">
    <property type="term" value="F:DNA binding"/>
    <property type="evidence" value="ECO:0007669"/>
    <property type="project" value="UniProtKB-KW"/>
</dbReference>
<dbReference type="GO" id="GO:0006260">
    <property type="term" value="P:DNA replication"/>
    <property type="evidence" value="ECO:0007669"/>
    <property type="project" value="UniProtKB-KW"/>
</dbReference>
<keyword evidence="1" id="KW-0235">DNA replication</keyword>
<keyword evidence="5" id="KW-0347">Helicase</keyword>
<evidence type="ECO:0000313" key="6">
    <source>
        <dbReference type="Proteomes" id="UP000007809"/>
    </source>
</evidence>
<dbReference type="InterPro" id="IPR007693">
    <property type="entry name" value="DNA_helicase_DnaB-like_N"/>
</dbReference>
<geneLocation type="plasmid" evidence="5 6">
    <name>pPSED02</name>
</geneLocation>
<feature type="compositionally biased region" description="Polar residues" evidence="3">
    <location>
        <begin position="409"/>
        <end position="423"/>
    </location>
</feature>
<dbReference type="GO" id="GO:0005829">
    <property type="term" value="C:cytosol"/>
    <property type="evidence" value="ECO:0007669"/>
    <property type="project" value="TreeGrafter"/>
</dbReference>
<evidence type="ECO:0000313" key="5">
    <source>
        <dbReference type="EMBL" id="AEA28962.1"/>
    </source>
</evidence>
<keyword evidence="5" id="KW-0378">Hydrolase</keyword>
<dbReference type="Gene3D" id="1.10.860.10">
    <property type="entry name" value="DNAb Helicase, Chain A"/>
    <property type="match status" value="2"/>
</dbReference>
<organism evidence="5">
    <name type="scientific">Pseudonocardia dioxanivorans (strain ATCC 55486 / DSM 44775 / JCM 13855 / CB1190)</name>
    <dbReference type="NCBI Taxonomy" id="675635"/>
    <lineage>
        <taxon>Bacteria</taxon>
        <taxon>Bacillati</taxon>
        <taxon>Actinomycetota</taxon>
        <taxon>Actinomycetes</taxon>
        <taxon>Pseudonocardiales</taxon>
        <taxon>Pseudonocardiaceae</taxon>
        <taxon>Pseudonocardia</taxon>
    </lineage>
</organism>
<evidence type="ECO:0000256" key="1">
    <source>
        <dbReference type="ARBA" id="ARBA00022705"/>
    </source>
</evidence>
<dbReference type="PANTHER" id="PTHR30153">
    <property type="entry name" value="REPLICATIVE DNA HELICASE DNAB"/>
    <property type="match status" value="1"/>
</dbReference>
<feature type="domain" description="DNA helicase DnaB-like N-terminal" evidence="4">
    <location>
        <begin position="16"/>
        <end position="64"/>
    </location>
</feature>
<keyword evidence="6" id="KW-1185">Reference proteome</keyword>
<reference evidence="5" key="1">
    <citation type="journal article" date="2011" name="J. Bacteriol.">
        <title>Genome sequence of the 1,4-dioxane-degrading Pseudonocardia dioxanivorans strain CB1190.</title>
        <authorList>
            <person name="Sales C.M."/>
            <person name="Mahendra S."/>
            <person name="Grostern A."/>
            <person name="Parales R.E."/>
            <person name="Goodwin L.A."/>
            <person name="Woyke T."/>
            <person name="Nolan M."/>
            <person name="Lapidus A."/>
            <person name="Chertkov O."/>
            <person name="Ovchinnikova G."/>
            <person name="Sczyrba A."/>
            <person name="Alvarez-Cohen L."/>
        </authorList>
    </citation>
    <scope>NUCLEOTIDE SEQUENCE</scope>
    <source>
        <strain evidence="5">CB1190</strain>
    </source>
</reference>
<name>F2L6Y9_PSEUX</name>
<evidence type="ECO:0000259" key="4">
    <source>
        <dbReference type="Pfam" id="PF00772"/>
    </source>
</evidence>
<protein>
    <submittedName>
        <fullName evidence="5">DnaB domain protein helicase domain protein</fullName>
    </submittedName>
</protein>
<dbReference type="InterPro" id="IPR016136">
    <property type="entry name" value="DNA_helicase_N/primase_C"/>
</dbReference>
<accession>F2L6Y9</accession>
<sequence>MSTTDVRGAAAGDLAAQALLGALLWEPGRIRDVSDWLESADFEHWAHRAIYQTLTGLIADGRPVVLQDLPGILARGEYHDAHVDSTGSGPLSAPALHTLLSMTPATPDRAHRDQGGTARSEHVRYARIVLDNSVRRQVAAVGARIEQLGRTAAQHDDQHSADPMGPALAEVRAALQRLEGRVATSHAGRVSITEALSGAPPVAELPQRGEPRTSVTAPAALKTAAVPSSAEAERAERAFIGACLVAPEVRSAATEWLRPEDFASPDAAQTWRVVLDMTQRGDPVDFVLVAVEVETARAVAHAAGLELVGYDPSTLHRLAERGDQLGGHRAAEVIRRAALQRITHRARTELDAVAENRAFGSRALLQNAQQTVSEAQQTSGRLSGQSAPSIAAAMFTGSSGLAAVPPPRMSSSEHAPPRSQQARGGSPRRRR</sequence>
<gene>
    <name evidence="5" type="ORF">Psed_6894</name>
</gene>
<keyword evidence="5" id="KW-0067">ATP-binding</keyword>
<evidence type="ECO:0000256" key="2">
    <source>
        <dbReference type="ARBA" id="ARBA00023125"/>
    </source>
</evidence>
<feature type="domain" description="DNA helicase DnaB-like N-terminal" evidence="4">
    <location>
        <begin position="233"/>
        <end position="304"/>
    </location>
</feature>
<keyword evidence="5" id="KW-0547">Nucleotide-binding</keyword>
<dbReference type="AlphaFoldDB" id="F2L6Y9"/>